<dbReference type="Proteomes" id="UP000515163">
    <property type="component" value="Unplaced"/>
</dbReference>
<reference evidence="3" key="1">
    <citation type="submission" date="2025-08" db="UniProtKB">
        <authorList>
            <consortium name="RefSeq"/>
        </authorList>
    </citation>
    <scope>IDENTIFICATION</scope>
    <source>
        <tissue evidence="3">Tentacle</tissue>
    </source>
</reference>
<evidence type="ECO:0000256" key="1">
    <source>
        <dbReference type="SAM" id="Phobius"/>
    </source>
</evidence>
<dbReference type="RefSeq" id="XP_031553849.1">
    <property type="nucleotide sequence ID" value="XM_031697989.1"/>
</dbReference>
<proteinExistence type="predicted"/>
<feature type="transmembrane region" description="Helical" evidence="1">
    <location>
        <begin position="13"/>
        <end position="33"/>
    </location>
</feature>
<dbReference type="AlphaFoldDB" id="A0A6P8HBQ0"/>
<dbReference type="InParanoid" id="A0A6P8HBQ0"/>
<keyword evidence="2" id="KW-1185">Reference proteome</keyword>
<feature type="transmembrane region" description="Helical" evidence="1">
    <location>
        <begin position="53"/>
        <end position="80"/>
    </location>
</feature>
<keyword evidence="1" id="KW-0812">Transmembrane</keyword>
<keyword evidence="1" id="KW-1133">Transmembrane helix</keyword>
<evidence type="ECO:0000313" key="3">
    <source>
        <dbReference type="RefSeq" id="XP_031553849.1"/>
    </source>
</evidence>
<organism evidence="2 3">
    <name type="scientific">Actinia tenebrosa</name>
    <name type="common">Australian red waratah sea anemone</name>
    <dbReference type="NCBI Taxonomy" id="6105"/>
    <lineage>
        <taxon>Eukaryota</taxon>
        <taxon>Metazoa</taxon>
        <taxon>Cnidaria</taxon>
        <taxon>Anthozoa</taxon>
        <taxon>Hexacorallia</taxon>
        <taxon>Actiniaria</taxon>
        <taxon>Actiniidae</taxon>
        <taxon>Actinia</taxon>
    </lineage>
</organism>
<name>A0A6P8HBQ0_ACTTE</name>
<dbReference type="GO" id="GO:0005789">
    <property type="term" value="C:endoplasmic reticulum membrane"/>
    <property type="evidence" value="ECO:0007669"/>
    <property type="project" value="TreeGrafter"/>
</dbReference>
<sequence>MAGYCKQIAVRKVFLWGIAAIYLFAFSSLYIQIPGLYGRNGIMPAKITFKEGWTNIFVVSVWNAIFLFFLFVFLFFFFLWEKKNFSIKLFVSLIISRLVDFKNNENKAL</sequence>
<gene>
    <name evidence="3" type="primary">LOC116290869</name>
</gene>
<accession>A0A6P8HBQ0</accession>
<dbReference type="GO" id="GO:0051604">
    <property type="term" value="P:protein maturation"/>
    <property type="evidence" value="ECO:0007669"/>
    <property type="project" value="InterPro"/>
</dbReference>
<protein>
    <submittedName>
        <fullName evidence="3">Uncharacterized protein LOC116290869</fullName>
    </submittedName>
</protein>
<dbReference type="GeneID" id="116290869"/>
<keyword evidence="1" id="KW-0472">Membrane</keyword>
<dbReference type="InterPro" id="IPR009613">
    <property type="entry name" value="LMF"/>
</dbReference>
<dbReference type="PANTHER" id="PTHR14463">
    <property type="entry name" value="LIPASE MATURATION FACTOR"/>
    <property type="match status" value="1"/>
</dbReference>
<dbReference type="PANTHER" id="PTHR14463:SF5">
    <property type="entry name" value="LIPASE MATURATION FACTOR 2"/>
    <property type="match status" value="1"/>
</dbReference>
<evidence type="ECO:0000313" key="2">
    <source>
        <dbReference type="Proteomes" id="UP000515163"/>
    </source>
</evidence>
<dbReference type="OrthoDB" id="6019956at2759"/>
<dbReference type="KEGG" id="aten:116290869"/>